<name>A0A2N6QME1_9BACT</name>
<evidence type="ECO:0000256" key="1">
    <source>
        <dbReference type="SAM" id="Phobius"/>
    </source>
</evidence>
<keyword evidence="1" id="KW-0812">Transmembrane</keyword>
<proteinExistence type="predicted"/>
<dbReference type="AlphaFoldDB" id="A0A2N6QME1"/>
<comment type="caution">
    <text evidence="2">The sequence shown here is derived from an EMBL/GenBank/DDBJ whole genome shotgun (WGS) entry which is preliminary data.</text>
</comment>
<protein>
    <submittedName>
        <fullName evidence="2">Uncharacterized protein</fullName>
    </submittedName>
</protein>
<feature type="transmembrane region" description="Helical" evidence="1">
    <location>
        <begin position="43"/>
        <end position="63"/>
    </location>
</feature>
<evidence type="ECO:0000313" key="3">
    <source>
        <dbReference type="Proteomes" id="UP000235564"/>
    </source>
</evidence>
<keyword evidence="1" id="KW-0472">Membrane</keyword>
<dbReference type="Proteomes" id="UP000235564">
    <property type="component" value="Unassembled WGS sequence"/>
</dbReference>
<reference evidence="2 3" key="1">
    <citation type="submission" date="2017-09" db="EMBL/GenBank/DDBJ databases">
        <title>Bacterial strain isolated from the female urinary microbiota.</title>
        <authorList>
            <person name="Thomas-White K."/>
            <person name="Kumar N."/>
            <person name="Forster S."/>
            <person name="Putonti C."/>
            <person name="Lawley T."/>
            <person name="Wolfe A.J."/>
        </authorList>
    </citation>
    <scope>NUCLEOTIDE SEQUENCE [LARGE SCALE GENOMIC DNA]</scope>
    <source>
        <strain evidence="2 3">UMB0536</strain>
    </source>
</reference>
<keyword evidence="1" id="KW-1133">Transmembrane helix</keyword>
<accession>A0A2N6QME1</accession>
<sequence length="65" mass="7399">MKEPRSNGLPLLVETDEIAPFILSASLEKHHLMLTKGDESRSYNFASIIFFLDKYLAVLAIFISR</sequence>
<organism evidence="2 3">
    <name type="scientific">Hoylesella buccalis</name>
    <dbReference type="NCBI Taxonomy" id="28127"/>
    <lineage>
        <taxon>Bacteria</taxon>
        <taxon>Pseudomonadati</taxon>
        <taxon>Bacteroidota</taxon>
        <taxon>Bacteroidia</taxon>
        <taxon>Bacteroidales</taxon>
        <taxon>Prevotellaceae</taxon>
        <taxon>Hoylesella</taxon>
    </lineage>
</organism>
<gene>
    <name evidence="2" type="ORF">CJ231_13345</name>
</gene>
<dbReference type="EMBL" id="PNGJ01000020">
    <property type="protein sequence ID" value="PMC22548.1"/>
    <property type="molecule type" value="Genomic_DNA"/>
</dbReference>
<evidence type="ECO:0000313" key="2">
    <source>
        <dbReference type="EMBL" id="PMC22548.1"/>
    </source>
</evidence>